<dbReference type="Proteomes" id="UP000001037">
    <property type="component" value="Chromosome"/>
</dbReference>
<accession>G0EFC9</accession>
<gene>
    <name evidence="1" type="ordered locus">Pyrfu_0300</name>
</gene>
<dbReference type="GeneID" id="11139944"/>
<sequence>MAEARALVPVRIILFGLSGNSTILVKERGVLRLPETWLKEGETICSAARRLATQIAGNERLVKVVAVVWFAEVKSENDYHLVFAVEAFIDSDVIQEHDNILLLKTGDAAKLVDDPVHRQFLTTIVFFKPRPLLVCEF</sequence>
<keyword evidence="2" id="KW-1185">Reference proteome</keyword>
<name>G0EFC9_PYRF1</name>
<proteinExistence type="predicted"/>
<dbReference type="RefSeq" id="WP_014025849.1">
    <property type="nucleotide sequence ID" value="NC_015931.1"/>
</dbReference>
<reference evidence="1 2" key="1">
    <citation type="journal article" date="2011" name="Stand. Genomic Sci.">
        <title>Complete genome sequence of the hyperthermophilic chemolithoautotroph Pyrolobus fumarii type strain (1A).</title>
        <authorList>
            <person name="Anderson I."/>
            <person name="Goker M."/>
            <person name="Nolan M."/>
            <person name="Lucas S."/>
            <person name="Hammon N."/>
            <person name="Deshpande S."/>
            <person name="Cheng J.F."/>
            <person name="Tapia R."/>
            <person name="Han C."/>
            <person name="Goodwin L."/>
            <person name="Pitluck S."/>
            <person name="Huntemann M."/>
            <person name="Liolios K."/>
            <person name="Ivanova N."/>
            <person name="Pagani I."/>
            <person name="Mavromatis K."/>
            <person name="Ovchinikova G."/>
            <person name="Pati A."/>
            <person name="Chen A."/>
            <person name="Palaniappan K."/>
            <person name="Land M."/>
            <person name="Hauser L."/>
            <person name="Brambilla E.M."/>
            <person name="Huber H."/>
            <person name="Yasawong M."/>
            <person name="Rohde M."/>
            <person name="Spring S."/>
            <person name="Abt B."/>
            <person name="Sikorski J."/>
            <person name="Wirth R."/>
            <person name="Detter J.C."/>
            <person name="Woyke T."/>
            <person name="Bristow J."/>
            <person name="Eisen J.A."/>
            <person name="Markowitz V."/>
            <person name="Hugenholtz P."/>
            <person name="Kyrpides N.C."/>
            <person name="Klenk H.P."/>
            <person name="Lapidus A."/>
        </authorList>
    </citation>
    <scope>NUCLEOTIDE SEQUENCE [LARGE SCALE GENOMIC DNA]</scope>
    <source>
        <strain evidence="2">DSM 11204 / 1A</strain>
    </source>
</reference>
<dbReference type="InParanoid" id="G0EFC9"/>
<evidence type="ECO:0000313" key="2">
    <source>
        <dbReference type="Proteomes" id="UP000001037"/>
    </source>
</evidence>
<organism evidence="1 2">
    <name type="scientific">Pyrolobus fumarii (strain DSM 11204 / 1A)</name>
    <dbReference type="NCBI Taxonomy" id="694429"/>
    <lineage>
        <taxon>Archaea</taxon>
        <taxon>Thermoproteota</taxon>
        <taxon>Thermoprotei</taxon>
        <taxon>Desulfurococcales</taxon>
        <taxon>Pyrodictiaceae</taxon>
        <taxon>Pyrolobus</taxon>
    </lineage>
</organism>
<dbReference type="AlphaFoldDB" id="G0EFC9"/>
<dbReference type="HOGENOM" id="CLU_1860770_0_0_2"/>
<dbReference type="KEGG" id="pfm:Pyrfu_0300"/>
<protein>
    <recommendedName>
        <fullName evidence="3">Nudix hydrolase domain-containing protein</fullName>
    </recommendedName>
</protein>
<evidence type="ECO:0008006" key="3">
    <source>
        <dbReference type="Google" id="ProtNLM"/>
    </source>
</evidence>
<evidence type="ECO:0000313" key="1">
    <source>
        <dbReference type="EMBL" id="AEM38172.1"/>
    </source>
</evidence>
<dbReference type="EMBL" id="CP002838">
    <property type="protein sequence ID" value="AEM38172.1"/>
    <property type="molecule type" value="Genomic_DNA"/>
</dbReference>